<feature type="transmembrane region" description="Helical" evidence="1">
    <location>
        <begin position="77"/>
        <end position="96"/>
    </location>
</feature>
<dbReference type="RefSeq" id="WP_317517464.1">
    <property type="nucleotide sequence ID" value="NZ_JAPTHD010000006.1"/>
</dbReference>
<dbReference type="EMBL" id="JAPTHD010000006">
    <property type="protein sequence ID" value="MDV5824816.1"/>
    <property type="molecule type" value="Genomic_DNA"/>
</dbReference>
<sequence>MTVKRRQEGWRYRGNVALRVLAGSVGAYLVMALTAALLARTLPMSRVEAVTTATMIAYLAAPAVTIWAFLARGPWRALAGVALVGGLLALGAWAAGQPA</sequence>
<reference evidence="3" key="1">
    <citation type="journal article" date="2022" name="J Environ Chem Eng">
        <title>Biodegradation of petroleum oil using a constructed nonpathogenic and heavy metal-tolerant bacterial consortium isolated from marine sponges.</title>
        <authorList>
            <person name="Dechsakulwatana C."/>
            <person name="Rungsihiranrut A."/>
            <person name="Muangchinda C."/>
            <person name="Ningthoujam R."/>
            <person name="Klankeo P."/>
            <person name="Pinyakong O."/>
        </authorList>
    </citation>
    <scope>NUCLEOTIDE SEQUENCE [LARGE SCALE GENOMIC DNA]</scope>
    <source>
        <strain evidence="3">MO2-4</strain>
    </source>
</reference>
<evidence type="ECO:0000313" key="2">
    <source>
        <dbReference type="EMBL" id="MDV5824816.1"/>
    </source>
</evidence>
<accession>A0ABU3ZZ70</accession>
<proteinExistence type="predicted"/>
<name>A0ABU3ZZ70_9SPHN</name>
<dbReference type="Proteomes" id="UP001185984">
    <property type="component" value="Unassembled WGS sequence"/>
</dbReference>
<protein>
    <submittedName>
        <fullName evidence="2">Ketohydroxyglutarate aldolase</fullName>
    </submittedName>
</protein>
<feature type="transmembrane region" description="Helical" evidence="1">
    <location>
        <begin position="20"/>
        <end position="38"/>
    </location>
</feature>
<evidence type="ECO:0000313" key="3">
    <source>
        <dbReference type="Proteomes" id="UP001185984"/>
    </source>
</evidence>
<keyword evidence="1" id="KW-0812">Transmembrane</keyword>
<keyword evidence="1" id="KW-1133">Transmembrane helix</keyword>
<gene>
    <name evidence="2" type="ORF">O0R41_14515</name>
</gene>
<keyword evidence="1" id="KW-0472">Membrane</keyword>
<comment type="caution">
    <text evidence="2">The sequence shown here is derived from an EMBL/GenBank/DDBJ whole genome shotgun (WGS) entry which is preliminary data.</text>
</comment>
<feature type="transmembrane region" description="Helical" evidence="1">
    <location>
        <begin position="50"/>
        <end position="70"/>
    </location>
</feature>
<organism evidence="2 3">
    <name type="scientific">Sphingobium naphthae</name>
    <dbReference type="NCBI Taxonomy" id="1886786"/>
    <lineage>
        <taxon>Bacteria</taxon>
        <taxon>Pseudomonadati</taxon>
        <taxon>Pseudomonadota</taxon>
        <taxon>Alphaproteobacteria</taxon>
        <taxon>Sphingomonadales</taxon>
        <taxon>Sphingomonadaceae</taxon>
        <taxon>Sphingobium</taxon>
    </lineage>
</organism>
<keyword evidence="3" id="KW-1185">Reference proteome</keyword>
<evidence type="ECO:0000256" key="1">
    <source>
        <dbReference type="SAM" id="Phobius"/>
    </source>
</evidence>